<evidence type="ECO:0000313" key="2">
    <source>
        <dbReference type="Proteomes" id="UP000481043"/>
    </source>
</evidence>
<keyword evidence="2" id="KW-1185">Reference proteome</keyword>
<dbReference type="EMBL" id="JAAIWM010000002">
    <property type="protein sequence ID" value="NEY71461.1"/>
    <property type="molecule type" value="Genomic_DNA"/>
</dbReference>
<gene>
    <name evidence="1" type="ORF">G4D63_06850</name>
</gene>
<dbReference type="Proteomes" id="UP000481043">
    <property type="component" value="Unassembled WGS sequence"/>
</dbReference>
<evidence type="ECO:0000313" key="1">
    <source>
        <dbReference type="EMBL" id="NEY71461.1"/>
    </source>
</evidence>
<proteinExistence type="predicted"/>
<protein>
    <recommendedName>
        <fullName evidence="3">YqzH-like protein</fullName>
    </recommendedName>
</protein>
<accession>A0A6M0Q543</accession>
<comment type="caution">
    <text evidence="1">The sequence shown here is derived from an EMBL/GenBank/DDBJ whole genome shotgun (WGS) entry which is preliminary data.</text>
</comment>
<reference evidence="1 2" key="1">
    <citation type="submission" date="2020-02" db="EMBL/GenBank/DDBJ databases">
        <title>Bacillus aquiflavi sp. nov., isolated from yellow water of strong flavor Chinese baijiu in Yibin region of China.</title>
        <authorList>
            <person name="Xie J."/>
        </authorList>
    </citation>
    <scope>NUCLEOTIDE SEQUENCE [LARGE SCALE GENOMIC DNA]</scope>
    <source>
        <strain evidence="1 2">SA4</strain>
    </source>
</reference>
<dbReference type="AlphaFoldDB" id="A0A6M0Q543"/>
<dbReference type="Pfam" id="PF14164">
    <property type="entry name" value="YqzH"/>
    <property type="match status" value="1"/>
</dbReference>
<dbReference type="InterPro" id="IPR025546">
    <property type="entry name" value="YqzH"/>
</dbReference>
<dbReference type="RefSeq" id="WP_163178914.1">
    <property type="nucleotide sequence ID" value="NZ_JAAIWM010000002.1"/>
</dbReference>
<organism evidence="1 2">
    <name type="scientific">Bacillus mesophilus</name>
    <dbReference type="NCBI Taxonomy" id="1808955"/>
    <lineage>
        <taxon>Bacteria</taxon>
        <taxon>Bacillati</taxon>
        <taxon>Bacillota</taxon>
        <taxon>Bacilli</taxon>
        <taxon>Bacillales</taxon>
        <taxon>Bacillaceae</taxon>
        <taxon>Bacillus</taxon>
    </lineage>
</organism>
<evidence type="ECO:0008006" key="3">
    <source>
        <dbReference type="Google" id="ProtNLM"/>
    </source>
</evidence>
<name>A0A6M0Q543_9BACI</name>
<sequence>MEKPLIAKMIRNSLYQYQHTIDSIPLTKADYDYLSERILHLYHNGKGELHEIVEDVVYEYLTQNEE</sequence>